<sequence>MPLLELHDITRQFKNGNVITEVLKGISLMVKEREFVSIMGPSGSGKSTMLNIVGCLDRPSSGTYRLAEKQVEKLSDGKLADIRNNFIGFVFQSFHLLHDLDAQANVELPLIYRGMGAKERHRLAEAALESVGLAHRRRHRPTQLSGGEQQRVAIARAIVGQPKMILADEPTGALDSRTGENIMGIFQKLNQEIGMTIVQVTHDRAISSYGHRIVHLKDGEIAEEEVLGLPEEESRSAADKNETGEEAENK</sequence>
<name>A0A3G1L166_FORW1</name>
<keyword evidence="2" id="KW-0547">Nucleotide-binding</keyword>
<dbReference type="Gene3D" id="3.40.50.300">
    <property type="entry name" value="P-loop containing nucleotide triphosphate hydrolases"/>
    <property type="match status" value="1"/>
</dbReference>
<dbReference type="RefSeq" id="WP_236860240.1">
    <property type="nucleotide sequence ID" value="NZ_CP017634.1"/>
</dbReference>
<organism evidence="6 7">
    <name type="scientific">Formimonas warabiya</name>
    <dbReference type="NCBI Taxonomy" id="1761012"/>
    <lineage>
        <taxon>Bacteria</taxon>
        <taxon>Bacillati</taxon>
        <taxon>Bacillota</taxon>
        <taxon>Clostridia</taxon>
        <taxon>Eubacteriales</taxon>
        <taxon>Peptococcaceae</taxon>
        <taxon>Candidatus Formimonas</taxon>
    </lineage>
</organism>
<dbReference type="Pfam" id="PF00005">
    <property type="entry name" value="ABC_tran"/>
    <property type="match status" value="1"/>
</dbReference>
<dbReference type="InterPro" id="IPR003439">
    <property type="entry name" value="ABC_transporter-like_ATP-bd"/>
</dbReference>
<dbReference type="PROSITE" id="PS00211">
    <property type="entry name" value="ABC_TRANSPORTER_1"/>
    <property type="match status" value="1"/>
</dbReference>
<dbReference type="PANTHER" id="PTHR24220:SF86">
    <property type="entry name" value="ABC TRANSPORTER ABCH.1"/>
    <property type="match status" value="1"/>
</dbReference>
<evidence type="ECO:0000256" key="1">
    <source>
        <dbReference type="ARBA" id="ARBA00022448"/>
    </source>
</evidence>
<dbReference type="GO" id="GO:0098796">
    <property type="term" value="C:membrane protein complex"/>
    <property type="evidence" value="ECO:0007669"/>
    <property type="project" value="UniProtKB-ARBA"/>
</dbReference>
<dbReference type="CDD" id="cd03255">
    <property type="entry name" value="ABC_MJ0796_LolCDE_FtsE"/>
    <property type="match status" value="1"/>
</dbReference>
<dbReference type="FunFam" id="3.40.50.300:FF:000032">
    <property type="entry name" value="Export ABC transporter ATP-binding protein"/>
    <property type="match status" value="1"/>
</dbReference>
<dbReference type="Proteomes" id="UP000323521">
    <property type="component" value="Chromosome"/>
</dbReference>
<feature type="compositionally biased region" description="Basic and acidic residues" evidence="4">
    <location>
        <begin position="232"/>
        <end position="250"/>
    </location>
</feature>
<dbReference type="PANTHER" id="PTHR24220">
    <property type="entry name" value="IMPORT ATP-BINDING PROTEIN"/>
    <property type="match status" value="1"/>
</dbReference>
<evidence type="ECO:0000256" key="4">
    <source>
        <dbReference type="SAM" id="MobiDB-lite"/>
    </source>
</evidence>
<keyword evidence="3 6" id="KW-0067">ATP-binding</keyword>
<evidence type="ECO:0000256" key="3">
    <source>
        <dbReference type="ARBA" id="ARBA00022840"/>
    </source>
</evidence>
<evidence type="ECO:0000313" key="6">
    <source>
        <dbReference type="EMBL" id="ATW28522.1"/>
    </source>
</evidence>
<feature type="region of interest" description="Disordered" evidence="4">
    <location>
        <begin position="226"/>
        <end position="250"/>
    </location>
</feature>
<dbReference type="GO" id="GO:0016887">
    <property type="term" value="F:ATP hydrolysis activity"/>
    <property type="evidence" value="ECO:0007669"/>
    <property type="project" value="InterPro"/>
</dbReference>
<evidence type="ECO:0000259" key="5">
    <source>
        <dbReference type="PROSITE" id="PS50893"/>
    </source>
</evidence>
<dbReference type="SUPFAM" id="SSF52540">
    <property type="entry name" value="P-loop containing nucleoside triphosphate hydrolases"/>
    <property type="match status" value="1"/>
</dbReference>
<dbReference type="GO" id="GO:0005886">
    <property type="term" value="C:plasma membrane"/>
    <property type="evidence" value="ECO:0007669"/>
    <property type="project" value="TreeGrafter"/>
</dbReference>
<dbReference type="EMBL" id="CP017634">
    <property type="protein sequence ID" value="ATW28522.1"/>
    <property type="molecule type" value="Genomic_DNA"/>
</dbReference>
<proteinExistence type="predicted"/>
<evidence type="ECO:0000256" key="2">
    <source>
        <dbReference type="ARBA" id="ARBA00022741"/>
    </source>
</evidence>
<dbReference type="InterPro" id="IPR027417">
    <property type="entry name" value="P-loop_NTPase"/>
</dbReference>
<dbReference type="InterPro" id="IPR017911">
    <property type="entry name" value="MacB-like_ATP-bd"/>
</dbReference>
<feature type="domain" description="ABC transporter" evidence="5">
    <location>
        <begin position="4"/>
        <end position="243"/>
    </location>
</feature>
<dbReference type="PROSITE" id="PS50893">
    <property type="entry name" value="ABC_TRANSPORTER_2"/>
    <property type="match status" value="1"/>
</dbReference>
<dbReference type="InterPro" id="IPR003593">
    <property type="entry name" value="AAA+_ATPase"/>
</dbReference>
<dbReference type="KEGG" id="fwa:DCMF_10465"/>
<dbReference type="SMART" id="SM00382">
    <property type="entry name" value="AAA"/>
    <property type="match status" value="1"/>
</dbReference>
<accession>A0A3G1L166</accession>
<dbReference type="GO" id="GO:0022857">
    <property type="term" value="F:transmembrane transporter activity"/>
    <property type="evidence" value="ECO:0007669"/>
    <property type="project" value="TreeGrafter"/>
</dbReference>
<protein>
    <submittedName>
        <fullName evidence="6">Macrolide ABC transporter ATP-binding protein</fullName>
    </submittedName>
</protein>
<dbReference type="InterPro" id="IPR015854">
    <property type="entry name" value="ABC_transpr_LolD-like"/>
</dbReference>
<evidence type="ECO:0000313" key="7">
    <source>
        <dbReference type="Proteomes" id="UP000323521"/>
    </source>
</evidence>
<dbReference type="InterPro" id="IPR017871">
    <property type="entry name" value="ABC_transporter-like_CS"/>
</dbReference>
<keyword evidence="7" id="KW-1185">Reference proteome</keyword>
<dbReference type="AlphaFoldDB" id="A0A3G1L166"/>
<reference evidence="6 7" key="1">
    <citation type="submission" date="2016-10" db="EMBL/GenBank/DDBJ databases">
        <title>Complete Genome Sequence of Peptococcaceae strain DCMF.</title>
        <authorList>
            <person name="Edwards R.J."/>
            <person name="Holland S.I."/>
            <person name="Deshpande N.P."/>
            <person name="Wong Y.K."/>
            <person name="Ertan H."/>
            <person name="Manefield M."/>
            <person name="Russell T.L."/>
            <person name="Lee M.J."/>
        </authorList>
    </citation>
    <scope>NUCLEOTIDE SEQUENCE [LARGE SCALE GENOMIC DNA]</scope>
    <source>
        <strain evidence="6 7">DCMF</strain>
    </source>
</reference>
<keyword evidence="1" id="KW-0813">Transport</keyword>
<gene>
    <name evidence="6" type="ORF">DCMF_10465</name>
</gene>
<dbReference type="GO" id="GO:0005524">
    <property type="term" value="F:ATP binding"/>
    <property type="evidence" value="ECO:0007669"/>
    <property type="project" value="UniProtKB-KW"/>
</dbReference>